<keyword evidence="4" id="KW-1185">Reference proteome</keyword>
<dbReference type="Pfam" id="PF16036">
    <property type="entry name" value="Chalcone_3"/>
    <property type="match status" value="1"/>
</dbReference>
<dbReference type="InterPro" id="IPR016087">
    <property type="entry name" value="Chalcone_isomerase"/>
</dbReference>
<evidence type="ECO:0000313" key="3">
    <source>
        <dbReference type="EMBL" id="MBD8891432.1"/>
    </source>
</evidence>
<keyword evidence="3" id="KW-0413">Isomerase</keyword>
<accession>A0ABR9CMA5</accession>
<evidence type="ECO:0000313" key="4">
    <source>
        <dbReference type="Proteomes" id="UP000632063"/>
    </source>
</evidence>
<gene>
    <name evidence="3" type="ORF">IG616_07735</name>
</gene>
<reference evidence="3 4" key="2">
    <citation type="journal article" date="2021" name="Int. J. Syst. Evol. Microbiol.">
        <title>Roseibium litorale sp. nov., isolated from a tidal flat sediment and proposal for the reclassification of Labrenzia polysiphoniae as Roseibium polysiphoniae comb. nov.</title>
        <authorList>
            <person name="Liu Y."/>
            <person name="Pei T."/>
            <person name="Du J."/>
            <person name="Chao M."/>
            <person name="Deng M.R."/>
            <person name="Zhu H."/>
        </authorList>
    </citation>
    <scope>NUCLEOTIDE SEQUENCE [LARGE SCALE GENOMIC DNA]</scope>
    <source>
        <strain evidence="3 4">4C16A</strain>
    </source>
</reference>
<dbReference type="Proteomes" id="UP000632063">
    <property type="component" value="Unassembled WGS sequence"/>
</dbReference>
<feature type="domain" description="Chalcone isomerase" evidence="2">
    <location>
        <begin position="62"/>
        <end position="166"/>
    </location>
</feature>
<feature type="signal peptide" evidence="1">
    <location>
        <begin position="1"/>
        <end position="16"/>
    </location>
</feature>
<proteinExistence type="predicted"/>
<organism evidence="3 4">
    <name type="scientific">Roseibium litorale</name>
    <dbReference type="NCBI Taxonomy" id="2803841"/>
    <lineage>
        <taxon>Bacteria</taxon>
        <taxon>Pseudomonadati</taxon>
        <taxon>Pseudomonadota</taxon>
        <taxon>Alphaproteobacteria</taxon>
        <taxon>Hyphomicrobiales</taxon>
        <taxon>Stappiaceae</taxon>
        <taxon>Roseibium</taxon>
    </lineage>
</organism>
<reference evidence="4" key="1">
    <citation type="submission" date="2020-09" db="EMBL/GenBank/DDBJ databases">
        <title>The genome sequence of strain Labrenzia suaedae 4C16A.</title>
        <authorList>
            <person name="Liu Y."/>
        </authorList>
    </citation>
    <scope>NUCLEOTIDE SEQUENCE [LARGE SCALE GENOMIC DNA]</scope>
    <source>
        <strain evidence="4">4C16A</strain>
    </source>
</reference>
<dbReference type="GO" id="GO:0016853">
    <property type="term" value="F:isomerase activity"/>
    <property type="evidence" value="ECO:0007669"/>
    <property type="project" value="UniProtKB-KW"/>
</dbReference>
<feature type="chain" id="PRO_5047013578" evidence="1">
    <location>
        <begin position="17"/>
        <end position="169"/>
    </location>
</feature>
<sequence length="169" mass="18361">MLALSFAALMPRPAAAELNAAARAVPSAALVGEGKMTFLGFGIFEAELYAPQGRYSPDGPFALKLTYLRNFKGAAIAEETAKQMRRQGMKDGPVLETWVARMTRIFPNVSKGQSLIGVRDAAGNTVFYSGGKTIGSIKDPEFTRRFFAIWLGQNTQNPDLRNKLVGSRS</sequence>
<protein>
    <submittedName>
        <fullName evidence="3">Chalcone isomerase family protein</fullName>
    </submittedName>
</protein>
<evidence type="ECO:0000256" key="1">
    <source>
        <dbReference type="SAM" id="SignalP"/>
    </source>
</evidence>
<evidence type="ECO:0000259" key="2">
    <source>
        <dbReference type="Pfam" id="PF16036"/>
    </source>
</evidence>
<comment type="caution">
    <text evidence="3">The sequence shown here is derived from an EMBL/GenBank/DDBJ whole genome shotgun (WGS) entry which is preliminary data.</text>
</comment>
<dbReference type="EMBL" id="JACYXI010000003">
    <property type="protein sequence ID" value="MBD8891432.1"/>
    <property type="molecule type" value="Genomic_DNA"/>
</dbReference>
<keyword evidence="1" id="KW-0732">Signal</keyword>
<name>A0ABR9CMA5_9HYPH</name>